<organism evidence="1 2">
    <name type="scientific">Desulfotalea psychrophila (strain LSv54 / DSM 12343)</name>
    <dbReference type="NCBI Taxonomy" id="177439"/>
    <lineage>
        <taxon>Bacteria</taxon>
        <taxon>Pseudomonadati</taxon>
        <taxon>Thermodesulfobacteriota</taxon>
        <taxon>Desulfobulbia</taxon>
        <taxon>Desulfobulbales</taxon>
        <taxon>Desulfocapsaceae</taxon>
        <taxon>Desulfotalea</taxon>
    </lineage>
</organism>
<dbReference type="KEGG" id="dps:DP0699"/>
<reference evidence="2" key="1">
    <citation type="journal article" date="2004" name="Environ. Microbiol.">
        <title>The genome of Desulfotalea psychrophila, a sulfate-reducing bacterium from permanently cold Arctic sediments.</title>
        <authorList>
            <person name="Rabus R."/>
            <person name="Ruepp A."/>
            <person name="Frickey T."/>
            <person name="Rattei T."/>
            <person name="Fartmann B."/>
            <person name="Stark M."/>
            <person name="Bauer M."/>
            <person name="Zibat A."/>
            <person name="Lombardot T."/>
            <person name="Becker I."/>
            <person name="Amann J."/>
            <person name="Gellner K."/>
            <person name="Teeling H."/>
            <person name="Leuschner W.D."/>
            <person name="Gloeckner F.-O."/>
            <person name="Lupas A.N."/>
            <person name="Amann R."/>
            <person name="Klenk H.-P."/>
        </authorList>
    </citation>
    <scope>NUCLEOTIDE SEQUENCE [LARGE SCALE GENOMIC DNA]</scope>
    <source>
        <strain evidence="2">DSM 12343 / LSv54</strain>
    </source>
</reference>
<protein>
    <submittedName>
        <fullName evidence="1">Uncharacterized protein</fullName>
    </submittedName>
</protein>
<sequence length="165" mass="18725">MNAFAIFLTIFFAAPALCLETSVDGELFETSRQVDVLDCGSYKIETVQEIWPEELLWDLIPKGASSGHFADLSVLSHENYLVLPRGERIRIPNFKRIHQDSPGLYRDRVYFSYPQACVGRKVIFTLWAGGNCSKCEVWIEAVFSEEGTLINSQIIDYQEVEGQLP</sequence>
<gene>
    <name evidence="1" type="ordered locus">DP0699</name>
</gene>
<dbReference type="RefSeq" id="WP_011187944.1">
    <property type="nucleotide sequence ID" value="NC_006138.1"/>
</dbReference>
<name>Q6AQE5_DESPS</name>
<keyword evidence="2" id="KW-1185">Reference proteome</keyword>
<evidence type="ECO:0000313" key="2">
    <source>
        <dbReference type="Proteomes" id="UP000000602"/>
    </source>
</evidence>
<accession>Q6AQE5</accession>
<evidence type="ECO:0000313" key="1">
    <source>
        <dbReference type="EMBL" id="CAG35428.1"/>
    </source>
</evidence>
<dbReference type="EMBL" id="CR522870">
    <property type="protein sequence ID" value="CAG35428.1"/>
    <property type="molecule type" value="Genomic_DNA"/>
</dbReference>
<dbReference type="Proteomes" id="UP000000602">
    <property type="component" value="Chromosome"/>
</dbReference>
<dbReference type="AlphaFoldDB" id="Q6AQE5"/>
<dbReference type="STRING" id="177439.DP0699"/>
<proteinExistence type="predicted"/>
<dbReference type="HOGENOM" id="CLU_1608218_0_0_7"/>